<dbReference type="InterPro" id="IPR036388">
    <property type="entry name" value="WH-like_DNA-bd_sf"/>
</dbReference>
<dbReference type="RefSeq" id="WP_239673053.1">
    <property type="nucleotide sequence ID" value="NZ_CP049742.1"/>
</dbReference>
<evidence type="ECO:0000259" key="4">
    <source>
        <dbReference type="PROSITE" id="PS50949"/>
    </source>
</evidence>
<name>A0A7S8C8V9_9BACI</name>
<protein>
    <submittedName>
        <fullName evidence="5">GntR family transcriptional regulator</fullName>
    </submittedName>
</protein>
<gene>
    <name evidence="5" type="ORF">G8O30_00435</name>
</gene>
<dbReference type="PROSITE" id="PS50949">
    <property type="entry name" value="HTH_GNTR"/>
    <property type="match status" value="1"/>
</dbReference>
<evidence type="ECO:0000256" key="2">
    <source>
        <dbReference type="ARBA" id="ARBA00023125"/>
    </source>
</evidence>
<evidence type="ECO:0000313" key="5">
    <source>
        <dbReference type="EMBL" id="QPC45549.1"/>
    </source>
</evidence>
<dbReference type="KEGG" id="mcui:G8O30_00435"/>
<dbReference type="Proteomes" id="UP000593626">
    <property type="component" value="Chromosome"/>
</dbReference>
<sequence length="127" mass="14213">MFIQLDPASDVPIYEQLRNSIMEGIVRGDLKPGDVLPSVRSLAGDLSVNMHTVNKSYHELEKKGIIRIVPKSGAVVEEFSKEDMTEDFLHQLSEALRPTLVESLIIGLSEEEIQQLIKKIIEDVKGD</sequence>
<reference evidence="5 6" key="1">
    <citation type="submission" date="2019-07" db="EMBL/GenBank/DDBJ databases">
        <title>Genome sequence of 2 isolates from Red Sea Mangroves.</title>
        <authorList>
            <person name="Sefrji F."/>
            <person name="Michoud G."/>
            <person name="Merlino G."/>
            <person name="Daffonchio D."/>
        </authorList>
    </citation>
    <scope>NUCLEOTIDE SEQUENCE [LARGE SCALE GENOMIC DNA]</scope>
    <source>
        <strain evidence="5 6">R1DC41</strain>
    </source>
</reference>
<keyword evidence="6" id="KW-1185">Reference proteome</keyword>
<dbReference type="Pfam" id="PF00392">
    <property type="entry name" value="GntR"/>
    <property type="match status" value="1"/>
</dbReference>
<dbReference type="SMART" id="SM00345">
    <property type="entry name" value="HTH_GNTR"/>
    <property type="match status" value="1"/>
</dbReference>
<feature type="domain" description="HTH gntR-type" evidence="4">
    <location>
        <begin position="11"/>
        <end position="79"/>
    </location>
</feature>
<keyword evidence="3" id="KW-0804">Transcription</keyword>
<dbReference type="AlphaFoldDB" id="A0A7S8C8V9"/>
<proteinExistence type="predicted"/>
<organism evidence="5 6">
    <name type="scientific">Mangrovibacillus cuniculi</name>
    <dbReference type="NCBI Taxonomy" id="2593652"/>
    <lineage>
        <taxon>Bacteria</taxon>
        <taxon>Bacillati</taxon>
        <taxon>Bacillota</taxon>
        <taxon>Bacilli</taxon>
        <taxon>Bacillales</taxon>
        <taxon>Bacillaceae</taxon>
        <taxon>Mangrovibacillus</taxon>
    </lineage>
</organism>
<dbReference type="GO" id="GO:0003677">
    <property type="term" value="F:DNA binding"/>
    <property type="evidence" value="ECO:0007669"/>
    <property type="project" value="UniProtKB-KW"/>
</dbReference>
<accession>A0A7S8C8V9</accession>
<dbReference type="InterPro" id="IPR000524">
    <property type="entry name" value="Tscrpt_reg_HTH_GntR"/>
</dbReference>
<keyword evidence="1" id="KW-0805">Transcription regulation</keyword>
<evidence type="ECO:0000256" key="3">
    <source>
        <dbReference type="ARBA" id="ARBA00023163"/>
    </source>
</evidence>
<keyword evidence="2" id="KW-0238">DNA-binding</keyword>
<dbReference type="Gene3D" id="1.10.10.10">
    <property type="entry name" value="Winged helix-like DNA-binding domain superfamily/Winged helix DNA-binding domain"/>
    <property type="match status" value="1"/>
</dbReference>
<dbReference type="PANTHER" id="PTHR38445:SF12">
    <property type="entry name" value="GNTR-FAMILY TRANSCRIPTIONAL REGULATOR"/>
    <property type="match status" value="1"/>
</dbReference>
<dbReference type="GO" id="GO:0003700">
    <property type="term" value="F:DNA-binding transcription factor activity"/>
    <property type="evidence" value="ECO:0007669"/>
    <property type="project" value="InterPro"/>
</dbReference>
<evidence type="ECO:0000313" key="6">
    <source>
        <dbReference type="Proteomes" id="UP000593626"/>
    </source>
</evidence>
<dbReference type="EMBL" id="CP049742">
    <property type="protein sequence ID" value="QPC45549.1"/>
    <property type="molecule type" value="Genomic_DNA"/>
</dbReference>
<dbReference type="InterPro" id="IPR036390">
    <property type="entry name" value="WH_DNA-bd_sf"/>
</dbReference>
<evidence type="ECO:0000256" key="1">
    <source>
        <dbReference type="ARBA" id="ARBA00023015"/>
    </source>
</evidence>
<dbReference type="SUPFAM" id="SSF46785">
    <property type="entry name" value="Winged helix' DNA-binding domain"/>
    <property type="match status" value="1"/>
</dbReference>
<dbReference type="CDD" id="cd07377">
    <property type="entry name" value="WHTH_GntR"/>
    <property type="match status" value="1"/>
</dbReference>
<dbReference type="PANTHER" id="PTHR38445">
    <property type="entry name" value="HTH-TYPE TRANSCRIPTIONAL REPRESSOR YTRA"/>
    <property type="match status" value="1"/>
</dbReference>